<dbReference type="SUPFAM" id="SSF55469">
    <property type="entry name" value="FMN-dependent nitroreductase-like"/>
    <property type="match status" value="1"/>
</dbReference>
<keyword evidence="7" id="KW-1185">Reference proteome</keyword>
<dbReference type="RefSeq" id="WP_154238789.1">
    <property type="nucleotide sequence ID" value="NZ_WKPI01000013.1"/>
</dbReference>
<proteinExistence type="inferred from homology"/>
<reference evidence="6 7" key="1">
    <citation type="journal article" date="2019" name="Nat. Med.">
        <title>A library of human gut bacterial isolates paired with longitudinal multiomics data enables mechanistic microbiome research.</title>
        <authorList>
            <person name="Poyet M."/>
            <person name="Groussin M."/>
            <person name="Gibbons S.M."/>
            <person name="Avila-Pacheco J."/>
            <person name="Jiang X."/>
            <person name="Kearney S.M."/>
            <person name="Perrotta A.R."/>
            <person name="Berdy B."/>
            <person name="Zhao S."/>
            <person name="Lieberman T.D."/>
            <person name="Swanson P.K."/>
            <person name="Smith M."/>
            <person name="Roesemann S."/>
            <person name="Alexander J.E."/>
            <person name="Rich S.A."/>
            <person name="Livny J."/>
            <person name="Vlamakis H."/>
            <person name="Clish C."/>
            <person name="Bullock K."/>
            <person name="Deik A."/>
            <person name="Scott J."/>
            <person name="Pierce K.A."/>
            <person name="Xavier R.J."/>
            <person name="Alm E.J."/>
        </authorList>
    </citation>
    <scope>NUCLEOTIDE SEQUENCE [LARGE SCALE GENOMIC DNA]</scope>
    <source>
        <strain evidence="4 6">BIOML-A4</strain>
        <strain evidence="5 7">BIOML-A5</strain>
    </source>
</reference>
<dbReference type="Gene3D" id="3.40.109.10">
    <property type="entry name" value="NADH Oxidase"/>
    <property type="match status" value="1"/>
</dbReference>
<feature type="domain" description="Nitroreductase" evidence="3">
    <location>
        <begin position="7"/>
        <end position="162"/>
    </location>
</feature>
<evidence type="ECO:0000256" key="2">
    <source>
        <dbReference type="ARBA" id="ARBA00023002"/>
    </source>
</evidence>
<evidence type="ECO:0000256" key="1">
    <source>
        <dbReference type="ARBA" id="ARBA00007118"/>
    </source>
</evidence>
<evidence type="ECO:0000313" key="5">
    <source>
        <dbReference type="EMBL" id="MSC33204.1"/>
    </source>
</evidence>
<dbReference type="AlphaFoldDB" id="A0A6N7S884"/>
<dbReference type="InterPro" id="IPR029479">
    <property type="entry name" value="Nitroreductase"/>
</dbReference>
<dbReference type="PANTHER" id="PTHR43673:SF10">
    <property type="entry name" value="NADH DEHYDROGENASE_NAD(P)H NITROREDUCTASE XCC3605-RELATED"/>
    <property type="match status" value="1"/>
</dbReference>
<organism evidence="4 6">
    <name type="scientific">Holdemania massiliensis</name>
    <dbReference type="NCBI Taxonomy" id="1468449"/>
    <lineage>
        <taxon>Bacteria</taxon>
        <taxon>Bacillati</taxon>
        <taxon>Bacillota</taxon>
        <taxon>Erysipelotrichia</taxon>
        <taxon>Erysipelotrichales</taxon>
        <taxon>Erysipelotrichaceae</taxon>
        <taxon>Holdemania</taxon>
    </lineage>
</organism>
<gene>
    <name evidence="5" type="ORF">GKD88_08725</name>
    <name evidence="4" type="ORF">GKE08_09320</name>
</gene>
<accession>A0A6N7S884</accession>
<dbReference type="OrthoDB" id="9812105at2"/>
<dbReference type="EMBL" id="WKPI01000013">
    <property type="protein sequence ID" value="MSC33204.1"/>
    <property type="molecule type" value="Genomic_DNA"/>
</dbReference>
<comment type="caution">
    <text evidence="4">The sequence shown here is derived from an EMBL/GenBank/DDBJ whole genome shotgun (WGS) entry which is preliminary data.</text>
</comment>
<dbReference type="GO" id="GO:0016491">
    <property type="term" value="F:oxidoreductase activity"/>
    <property type="evidence" value="ECO:0007669"/>
    <property type="project" value="UniProtKB-KW"/>
</dbReference>
<evidence type="ECO:0000313" key="4">
    <source>
        <dbReference type="EMBL" id="MSA89526.1"/>
    </source>
</evidence>
<evidence type="ECO:0000259" key="3">
    <source>
        <dbReference type="Pfam" id="PF00881"/>
    </source>
</evidence>
<evidence type="ECO:0000313" key="7">
    <source>
        <dbReference type="Proteomes" id="UP000480929"/>
    </source>
</evidence>
<name>A0A6N7S884_9FIRM</name>
<dbReference type="EMBL" id="WKPJ01000012">
    <property type="protein sequence ID" value="MSA89526.1"/>
    <property type="molecule type" value="Genomic_DNA"/>
</dbReference>
<keyword evidence="2" id="KW-0560">Oxidoreductase</keyword>
<dbReference type="Proteomes" id="UP000433575">
    <property type="component" value="Unassembled WGS sequence"/>
</dbReference>
<protein>
    <submittedName>
        <fullName evidence="4">Nitroreductase</fullName>
    </submittedName>
</protein>
<sequence length="185" mass="21106">MELEEVIRQRRSIRKFKSTPIEEAKLEKLIEAARLCPSAKNRQPWRFMILKAEIKDQIADIMLQLFESHDEKLPGYVNSSRYTAEIIKTAPVLILVLREADELWTTGDLLSIGAAIEHIGLAAVDLGLGSLWIRDTGYTEKEITELIGYPELQLVSAIALGYPAEHPEPRPRKPQEALLLHYRKH</sequence>
<dbReference type="Proteomes" id="UP000480929">
    <property type="component" value="Unassembled WGS sequence"/>
</dbReference>
<dbReference type="Pfam" id="PF00881">
    <property type="entry name" value="Nitroreductase"/>
    <property type="match status" value="1"/>
</dbReference>
<dbReference type="InterPro" id="IPR000415">
    <property type="entry name" value="Nitroreductase-like"/>
</dbReference>
<comment type="similarity">
    <text evidence="1">Belongs to the nitroreductase family.</text>
</comment>
<dbReference type="PANTHER" id="PTHR43673">
    <property type="entry name" value="NAD(P)H NITROREDUCTASE YDGI-RELATED"/>
    <property type="match status" value="1"/>
</dbReference>
<evidence type="ECO:0000313" key="6">
    <source>
        <dbReference type="Proteomes" id="UP000433575"/>
    </source>
</evidence>